<organism evidence="2 3">
    <name type="scientific">Apiospora aurea</name>
    <dbReference type="NCBI Taxonomy" id="335848"/>
    <lineage>
        <taxon>Eukaryota</taxon>
        <taxon>Fungi</taxon>
        <taxon>Dikarya</taxon>
        <taxon>Ascomycota</taxon>
        <taxon>Pezizomycotina</taxon>
        <taxon>Sordariomycetes</taxon>
        <taxon>Xylariomycetidae</taxon>
        <taxon>Amphisphaeriales</taxon>
        <taxon>Apiosporaceae</taxon>
        <taxon>Apiospora</taxon>
    </lineage>
</organism>
<sequence length="255" mass="28458">MGVADPVACKGRKDRLGQQSKGPRGFKAPKGPRVPRGLKHKANLANLVPPAPLYPIEVKNTPAHYTQGKLVHRDRKDTLALLVQTGKWADQDLLDHQEEMAKMAEMEEKVATVALELMVDQGRLDVTVHRVHKGPPDRLGRLGQPDRLDRLDRLDHWVRKVLKVQKVLKGRMDRRVRRVRLVLLVRLAYLVPLVKEVPMVAEKGAIPDLGATEVQGGLRVIRGQEEMKVLEAILVDGKVGVQCVHAMGITAMMID</sequence>
<dbReference type="GeneID" id="92070230"/>
<dbReference type="Proteomes" id="UP001391051">
    <property type="component" value="Unassembled WGS sequence"/>
</dbReference>
<proteinExistence type="predicted"/>
<evidence type="ECO:0000313" key="2">
    <source>
        <dbReference type="EMBL" id="KAK7966669.1"/>
    </source>
</evidence>
<name>A0ABR1QVH4_9PEZI</name>
<dbReference type="RefSeq" id="XP_066706061.1">
    <property type="nucleotide sequence ID" value="XM_066837168.1"/>
</dbReference>
<gene>
    <name evidence="2" type="ORF">PG986_000946</name>
</gene>
<protein>
    <submittedName>
        <fullName evidence="2">Uncharacterized protein</fullName>
    </submittedName>
</protein>
<reference evidence="2 3" key="1">
    <citation type="submission" date="2023-01" db="EMBL/GenBank/DDBJ databases">
        <title>Analysis of 21 Apiospora genomes using comparative genomics revels a genus with tremendous synthesis potential of carbohydrate active enzymes and secondary metabolites.</title>
        <authorList>
            <person name="Sorensen T."/>
        </authorList>
    </citation>
    <scope>NUCLEOTIDE SEQUENCE [LARGE SCALE GENOMIC DNA]</scope>
    <source>
        <strain evidence="2 3">CBS 24483</strain>
    </source>
</reference>
<keyword evidence="3" id="KW-1185">Reference proteome</keyword>
<comment type="caution">
    <text evidence="2">The sequence shown here is derived from an EMBL/GenBank/DDBJ whole genome shotgun (WGS) entry which is preliminary data.</text>
</comment>
<evidence type="ECO:0000256" key="1">
    <source>
        <dbReference type="SAM" id="MobiDB-lite"/>
    </source>
</evidence>
<feature type="region of interest" description="Disordered" evidence="1">
    <location>
        <begin position="1"/>
        <end position="34"/>
    </location>
</feature>
<dbReference type="EMBL" id="JAQQWE010000001">
    <property type="protein sequence ID" value="KAK7966669.1"/>
    <property type="molecule type" value="Genomic_DNA"/>
</dbReference>
<evidence type="ECO:0000313" key="3">
    <source>
        <dbReference type="Proteomes" id="UP001391051"/>
    </source>
</evidence>
<accession>A0ABR1QVH4</accession>